<dbReference type="PANTHER" id="PTHR32347">
    <property type="entry name" value="EFFLUX SYSTEM COMPONENT YKNX-RELATED"/>
    <property type="match status" value="1"/>
</dbReference>
<dbReference type="Gene3D" id="2.40.30.170">
    <property type="match status" value="1"/>
</dbReference>
<evidence type="ECO:0000256" key="4">
    <source>
        <dbReference type="SAM" id="MobiDB-lite"/>
    </source>
</evidence>
<dbReference type="SUPFAM" id="SSF111369">
    <property type="entry name" value="HlyD-like secretion proteins"/>
    <property type="match status" value="2"/>
</dbReference>
<comment type="caution">
    <text evidence="8">The sequence shown here is derived from an EMBL/GenBank/DDBJ whole genome shotgun (WGS) entry which is preliminary data.</text>
</comment>
<name>A0A6V8LSC5_9BACT</name>
<evidence type="ECO:0000313" key="8">
    <source>
        <dbReference type="EMBL" id="GFK93471.1"/>
    </source>
</evidence>
<evidence type="ECO:0000259" key="6">
    <source>
        <dbReference type="Pfam" id="PF25917"/>
    </source>
</evidence>
<keyword evidence="5" id="KW-0732">Signal</keyword>
<evidence type="ECO:0000256" key="3">
    <source>
        <dbReference type="SAM" id="Coils"/>
    </source>
</evidence>
<reference evidence="8 9" key="1">
    <citation type="submission" date="2020-04" db="EMBL/GenBank/DDBJ databases">
        <authorList>
            <consortium name="Desulfovibrio sp. FSS-1 genome sequencing consortium"/>
            <person name="Shimoshige H."/>
            <person name="Kobayashi H."/>
            <person name="Maekawa T."/>
        </authorList>
    </citation>
    <scope>NUCLEOTIDE SEQUENCE [LARGE SCALE GENOMIC DNA]</scope>
    <source>
        <strain evidence="8 9">SIID29052-01</strain>
    </source>
</reference>
<dbReference type="PROSITE" id="PS51257">
    <property type="entry name" value="PROKAR_LIPOPROTEIN"/>
    <property type="match status" value="1"/>
</dbReference>
<dbReference type="AlphaFoldDB" id="A0A6V8LSC5"/>
<reference evidence="8 9" key="2">
    <citation type="submission" date="2020-05" db="EMBL/GenBank/DDBJ databases">
        <title>Draft genome sequence of Desulfovibrio sp. strainFSS-1.</title>
        <authorList>
            <person name="Shimoshige H."/>
            <person name="Kobayashi H."/>
            <person name="Maekawa T."/>
        </authorList>
    </citation>
    <scope>NUCLEOTIDE SEQUENCE [LARGE SCALE GENOMIC DNA]</scope>
    <source>
        <strain evidence="8 9">SIID29052-01</strain>
    </source>
</reference>
<protein>
    <submittedName>
        <fullName evidence="8">Macrolide export protein MacA</fullName>
    </submittedName>
</protein>
<feature type="region of interest" description="Disordered" evidence="4">
    <location>
        <begin position="160"/>
        <end position="180"/>
    </location>
</feature>
<evidence type="ECO:0000256" key="2">
    <source>
        <dbReference type="ARBA" id="ARBA00023054"/>
    </source>
</evidence>
<evidence type="ECO:0000256" key="1">
    <source>
        <dbReference type="ARBA" id="ARBA00004196"/>
    </source>
</evidence>
<feature type="coiled-coil region" evidence="3">
    <location>
        <begin position="91"/>
        <end position="125"/>
    </location>
</feature>
<evidence type="ECO:0000313" key="9">
    <source>
        <dbReference type="Proteomes" id="UP000494245"/>
    </source>
</evidence>
<feature type="chain" id="PRO_5029018197" evidence="5">
    <location>
        <begin position="22"/>
        <end position="405"/>
    </location>
</feature>
<dbReference type="Pfam" id="PF25975">
    <property type="entry name" value="CzcB_C"/>
    <property type="match status" value="1"/>
</dbReference>
<dbReference type="RefSeq" id="WP_173082521.1">
    <property type="nucleotide sequence ID" value="NZ_BLTE01000004.1"/>
</dbReference>
<dbReference type="Proteomes" id="UP000494245">
    <property type="component" value="Unassembled WGS sequence"/>
</dbReference>
<organism evidence="8 9">
    <name type="scientific">Fundidesulfovibrio magnetotacticus</name>
    <dbReference type="NCBI Taxonomy" id="2730080"/>
    <lineage>
        <taxon>Bacteria</taxon>
        <taxon>Pseudomonadati</taxon>
        <taxon>Thermodesulfobacteriota</taxon>
        <taxon>Desulfovibrionia</taxon>
        <taxon>Desulfovibrionales</taxon>
        <taxon>Desulfovibrionaceae</taxon>
        <taxon>Fundidesulfovibrio</taxon>
    </lineage>
</organism>
<feature type="domain" description="Multidrug resistance protein MdtA-like barrel-sandwich hybrid" evidence="6">
    <location>
        <begin position="59"/>
        <end position="248"/>
    </location>
</feature>
<keyword evidence="2 3" id="KW-0175">Coiled coil</keyword>
<feature type="compositionally biased region" description="Basic and acidic residues" evidence="4">
    <location>
        <begin position="160"/>
        <end position="169"/>
    </location>
</feature>
<proteinExistence type="predicted"/>
<accession>A0A6V8LSC5</accession>
<dbReference type="Gene3D" id="2.40.420.20">
    <property type="match status" value="1"/>
</dbReference>
<dbReference type="InterPro" id="IPR058625">
    <property type="entry name" value="MdtA-like_BSH"/>
</dbReference>
<dbReference type="Gene3D" id="2.40.50.100">
    <property type="match status" value="1"/>
</dbReference>
<dbReference type="Pfam" id="PF25917">
    <property type="entry name" value="BSH_RND"/>
    <property type="match status" value="1"/>
</dbReference>
<gene>
    <name evidence="8" type="primary">macA_1</name>
    <name evidence="8" type="ORF">NNJEOMEG_01304</name>
</gene>
<feature type="domain" description="CzcB-like C-terminal circularly permuted SH3-like" evidence="7">
    <location>
        <begin position="342"/>
        <end position="395"/>
    </location>
</feature>
<dbReference type="EMBL" id="BLTE01000004">
    <property type="protein sequence ID" value="GFK93471.1"/>
    <property type="molecule type" value="Genomic_DNA"/>
</dbReference>
<comment type="subcellular location">
    <subcellularLocation>
        <location evidence="1">Cell envelope</location>
    </subcellularLocation>
</comment>
<dbReference type="InterPro" id="IPR058649">
    <property type="entry name" value="CzcB_C"/>
</dbReference>
<keyword evidence="9" id="KW-1185">Reference proteome</keyword>
<evidence type="ECO:0000259" key="7">
    <source>
        <dbReference type="Pfam" id="PF25975"/>
    </source>
</evidence>
<sequence length="405" mass="44226">MRIFFILCATFALLACLAACDAPPPSGPRVLEWGEAGVGDVARVVDATGVIRVRPGGQIRVGSRLKGQVTELFVRTGDVVRAGQLLAVLDDRELQTQRQAALARLEAARNELERVESQRAKRLEEAGATLDADKNRQAYEARRLERRRQLSVQGHIHQDDLEASRRDEASSTQSVAQGRARLDRVDVEARRDAQRAAKALEEARAKVDEIDAYLSMTRVESPIDGIVGQVHTQKGEQVVAELESVSIVTVIDPRFLELRVYVNEADAAGIRPGMPVRFFQAVRPKEIYGAVIDRVSPSPETVDRILYFPAMASLAPAASLILRPEMTVQCAVLVEDLKGVLSVPAQAVVERGGRRVVYVDDGQGRARPVEPVFGTRGAGRVQVLSGLEPGTRVALSLAWDPQGVR</sequence>
<dbReference type="InterPro" id="IPR050465">
    <property type="entry name" value="UPF0194_transport"/>
</dbReference>
<feature type="signal peptide" evidence="5">
    <location>
        <begin position="1"/>
        <end position="21"/>
    </location>
</feature>
<evidence type="ECO:0000256" key="5">
    <source>
        <dbReference type="SAM" id="SignalP"/>
    </source>
</evidence>
<dbReference type="GO" id="GO:0030313">
    <property type="term" value="C:cell envelope"/>
    <property type="evidence" value="ECO:0007669"/>
    <property type="project" value="UniProtKB-SubCell"/>
</dbReference>